<dbReference type="GO" id="GO:0008270">
    <property type="term" value="F:zinc ion binding"/>
    <property type="evidence" value="ECO:0007669"/>
    <property type="project" value="UniProtKB-KW"/>
</dbReference>
<evidence type="ECO:0000256" key="1">
    <source>
        <dbReference type="ARBA" id="ARBA00009409"/>
    </source>
</evidence>
<dbReference type="InterPro" id="IPR012319">
    <property type="entry name" value="FPG_cat"/>
</dbReference>
<dbReference type="InterPro" id="IPR000214">
    <property type="entry name" value="Znf_DNA_glyclase/AP_lyase"/>
</dbReference>
<dbReference type="Gene3D" id="1.10.8.50">
    <property type="match status" value="1"/>
</dbReference>
<keyword evidence="16" id="KW-0540">Nuclease</keyword>
<dbReference type="CDD" id="cd08971">
    <property type="entry name" value="AcNei2_N"/>
    <property type="match status" value="1"/>
</dbReference>
<dbReference type="PROSITE" id="PS51068">
    <property type="entry name" value="FPG_CAT"/>
    <property type="match status" value="1"/>
</dbReference>
<proteinExistence type="inferred from homology"/>
<accession>A0A1I6P1N6</accession>
<sequence>MPEGDTVFLACHRLNEALAGRELVRGELRHPRLSTVELAGRVVAEVRPAGKHLLIRFEHGRTLHNHLRMDGAWHLYAPGERWRRPGHQARAVLATADRVAVGFALHDMRWIPTSREPELVGHLGPDLLSPDWGPDSEAEAVRGLTADPQREIGLALMDQRIMAGVGNLYKTEVCFLLGRSPWTPVAEIDAREAVRLSHELLLRNAWHPEQTTTKSLRRGDQHWVYGRRACLRCGNPVRRGSQGTPPDSRVTYHCPRCQP</sequence>
<evidence type="ECO:0000256" key="11">
    <source>
        <dbReference type="ARBA" id="ARBA00023268"/>
    </source>
</evidence>
<evidence type="ECO:0000256" key="6">
    <source>
        <dbReference type="ARBA" id="ARBA00022801"/>
    </source>
</evidence>
<dbReference type="GO" id="GO:0003684">
    <property type="term" value="F:damaged DNA binding"/>
    <property type="evidence" value="ECO:0007669"/>
    <property type="project" value="InterPro"/>
</dbReference>
<feature type="domain" description="Formamidopyrimidine-DNA glycosylase catalytic" evidence="15">
    <location>
        <begin position="2"/>
        <end position="102"/>
    </location>
</feature>
<evidence type="ECO:0000256" key="7">
    <source>
        <dbReference type="ARBA" id="ARBA00022833"/>
    </source>
</evidence>
<keyword evidence="9" id="KW-0234">DNA repair</keyword>
<comment type="similarity">
    <text evidence="1">Belongs to the FPG family.</text>
</comment>
<dbReference type="AlphaFoldDB" id="A0A1I6P1N6"/>
<keyword evidence="7" id="KW-0862">Zinc</keyword>
<evidence type="ECO:0000313" key="16">
    <source>
        <dbReference type="EMBL" id="SFS34063.1"/>
    </source>
</evidence>
<keyword evidence="5 13" id="KW-0863">Zinc-finger</keyword>
<dbReference type="PANTHER" id="PTHR42697">
    <property type="entry name" value="ENDONUCLEASE 8"/>
    <property type="match status" value="1"/>
</dbReference>
<gene>
    <name evidence="16" type="ORF">SAMN05660874_00364</name>
</gene>
<keyword evidence="3" id="KW-0479">Metal-binding</keyword>
<protein>
    <recommendedName>
        <fullName evidence="2">DNA-(apurinic or apyrimidinic site) lyase</fullName>
        <ecNumber evidence="2">4.2.99.18</ecNumber>
    </recommendedName>
</protein>
<dbReference type="SUPFAM" id="SSF57716">
    <property type="entry name" value="Glucocorticoid receptor-like (DNA-binding domain)"/>
    <property type="match status" value="1"/>
</dbReference>
<feature type="domain" description="FPG-type" evidence="14">
    <location>
        <begin position="223"/>
        <end position="259"/>
    </location>
</feature>
<evidence type="ECO:0000256" key="3">
    <source>
        <dbReference type="ARBA" id="ARBA00022723"/>
    </source>
</evidence>
<dbReference type="Gene3D" id="3.20.190.10">
    <property type="entry name" value="MutM-like, N-terminal"/>
    <property type="match status" value="1"/>
</dbReference>
<dbReference type="Pfam" id="PF01149">
    <property type="entry name" value="Fapy_DNA_glyco"/>
    <property type="match status" value="1"/>
</dbReference>
<organism evidence="16 17">
    <name type="scientific">Saccharopolyspora flava</name>
    <dbReference type="NCBI Taxonomy" id="95161"/>
    <lineage>
        <taxon>Bacteria</taxon>
        <taxon>Bacillati</taxon>
        <taxon>Actinomycetota</taxon>
        <taxon>Actinomycetes</taxon>
        <taxon>Pseudonocardiales</taxon>
        <taxon>Pseudonocardiaceae</taxon>
        <taxon>Saccharopolyspora</taxon>
    </lineage>
</organism>
<dbReference type="SMART" id="SM00898">
    <property type="entry name" value="Fapy_DNA_glyco"/>
    <property type="match status" value="1"/>
</dbReference>
<evidence type="ECO:0000256" key="5">
    <source>
        <dbReference type="ARBA" id="ARBA00022771"/>
    </source>
</evidence>
<keyword evidence="11" id="KW-0511">Multifunctional enzyme</keyword>
<evidence type="ECO:0000256" key="12">
    <source>
        <dbReference type="ARBA" id="ARBA00023295"/>
    </source>
</evidence>
<keyword evidence="6" id="KW-0378">Hydrolase</keyword>
<keyword evidence="8" id="KW-0238">DNA-binding</keyword>
<dbReference type="EMBL" id="FOZX01000001">
    <property type="protein sequence ID" value="SFS34063.1"/>
    <property type="molecule type" value="Genomic_DNA"/>
</dbReference>
<dbReference type="GO" id="GO:0140078">
    <property type="term" value="F:class I DNA-(apurinic or apyrimidinic site) endonuclease activity"/>
    <property type="evidence" value="ECO:0007669"/>
    <property type="project" value="UniProtKB-EC"/>
</dbReference>
<dbReference type="STRING" id="95161.SAMN05660874_00364"/>
<evidence type="ECO:0000256" key="2">
    <source>
        <dbReference type="ARBA" id="ARBA00012720"/>
    </source>
</evidence>
<dbReference type="InterPro" id="IPR010979">
    <property type="entry name" value="Ribosomal_uS13-like_H2TH"/>
</dbReference>
<keyword evidence="17" id="KW-1185">Reference proteome</keyword>
<evidence type="ECO:0000256" key="4">
    <source>
        <dbReference type="ARBA" id="ARBA00022763"/>
    </source>
</evidence>
<evidence type="ECO:0000256" key="13">
    <source>
        <dbReference type="PROSITE-ProRule" id="PRU00391"/>
    </source>
</evidence>
<keyword evidence="10" id="KW-0456">Lyase</keyword>
<keyword evidence="4" id="KW-0227">DNA damage</keyword>
<reference evidence="17" key="1">
    <citation type="submission" date="2016-10" db="EMBL/GenBank/DDBJ databases">
        <authorList>
            <person name="Varghese N."/>
            <person name="Submissions S."/>
        </authorList>
    </citation>
    <scope>NUCLEOTIDE SEQUENCE [LARGE SCALE GENOMIC DNA]</scope>
    <source>
        <strain evidence="17">DSM 44771</strain>
    </source>
</reference>
<dbReference type="SUPFAM" id="SSF46946">
    <property type="entry name" value="S13-like H2TH domain"/>
    <property type="match status" value="1"/>
</dbReference>
<dbReference type="InterPro" id="IPR035937">
    <property type="entry name" value="FPG_N"/>
</dbReference>
<dbReference type="GO" id="GO:0006284">
    <property type="term" value="P:base-excision repair"/>
    <property type="evidence" value="ECO:0007669"/>
    <property type="project" value="InterPro"/>
</dbReference>
<dbReference type="GO" id="GO:0000703">
    <property type="term" value="F:oxidized pyrimidine nucleobase lesion DNA N-glycosylase activity"/>
    <property type="evidence" value="ECO:0007669"/>
    <property type="project" value="TreeGrafter"/>
</dbReference>
<dbReference type="PROSITE" id="PS51066">
    <property type="entry name" value="ZF_FPG_2"/>
    <property type="match status" value="1"/>
</dbReference>
<evidence type="ECO:0000259" key="14">
    <source>
        <dbReference type="PROSITE" id="PS51066"/>
    </source>
</evidence>
<evidence type="ECO:0000256" key="10">
    <source>
        <dbReference type="ARBA" id="ARBA00023239"/>
    </source>
</evidence>
<evidence type="ECO:0000256" key="8">
    <source>
        <dbReference type="ARBA" id="ARBA00023125"/>
    </source>
</evidence>
<dbReference type="InterPro" id="IPR044090">
    <property type="entry name" value="Nei2_N"/>
</dbReference>
<dbReference type="InterPro" id="IPR015886">
    <property type="entry name" value="H2TH_FPG"/>
</dbReference>
<evidence type="ECO:0000259" key="15">
    <source>
        <dbReference type="PROSITE" id="PS51068"/>
    </source>
</evidence>
<evidence type="ECO:0000313" key="17">
    <source>
        <dbReference type="Proteomes" id="UP000198852"/>
    </source>
</evidence>
<dbReference type="OrthoDB" id="9800855at2"/>
<dbReference type="Proteomes" id="UP000198852">
    <property type="component" value="Unassembled WGS sequence"/>
</dbReference>
<dbReference type="EC" id="4.2.99.18" evidence="2"/>
<dbReference type="Pfam" id="PF06831">
    <property type="entry name" value="H2TH"/>
    <property type="match status" value="1"/>
</dbReference>
<dbReference type="SMART" id="SM01232">
    <property type="entry name" value="H2TH"/>
    <property type="match status" value="1"/>
</dbReference>
<dbReference type="PANTHER" id="PTHR42697:SF1">
    <property type="entry name" value="ENDONUCLEASE 8"/>
    <property type="match status" value="1"/>
</dbReference>
<keyword evidence="12" id="KW-0326">Glycosidase</keyword>
<keyword evidence="16" id="KW-0255">Endonuclease</keyword>
<evidence type="ECO:0000256" key="9">
    <source>
        <dbReference type="ARBA" id="ARBA00023204"/>
    </source>
</evidence>
<dbReference type="SUPFAM" id="SSF81624">
    <property type="entry name" value="N-terminal domain of MutM-like DNA repair proteins"/>
    <property type="match status" value="1"/>
</dbReference>
<name>A0A1I6P1N6_9PSEU</name>
<dbReference type="RefSeq" id="WP_093413188.1">
    <property type="nucleotide sequence ID" value="NZ_FOZX01000001.1"/>
</dbReference>